<dbReference type="AlphaFoldDB" id="A0AAD5QRN5"/>
<dbReference type="Proteomes" id="UP001196413">
    <property type="component" value="Unassembled WGS sequence"/>
</dbReference>
<gene>
    <name evidence="1" type="ORF">KIN20_014201</name>
</gene>
<comment type="caution">
    <text evidence="1">The sequence shown here is derived from an EMBL/GenBank/DDBJ whole genome shotgun (WGS) entry which is preliminary data.</text>
</comment>
<reference evidence="1" key="1">
    <citation type="submission" date="2021-06" db="EMBL/GenBank/DDBJ databases">
        <title>Parelaphostrongylus tenuis whole genome reference sequence.</title>
        <authorList>
            <person name="Garwood T.J."/>
            <person name="Larsen P.A."/>
            <person name="Fountain-Jones N.M."/>
            <person name="Garbe J.R."/>
            <person name="Macchietto M.G."/>
            <person name="Kania S.A."/>
            <person name="Gerhold R.W."/>
            <person name="Richards J.E."/>
            <person name="Wolf T.M."/>
        </authorList>
    </citation>
    <scope>NUCLEOTIDE SEQUENCE</scope>
    <source>
        <strain evidence="1">MNPRO001-30</strain>
        <tissue evidence="1">Meninges</tissue>
    </source>
</reference>
<evidence type="ECO:0000313" key="2">
    <source>
        <dbReference type="Proteomes" id="UP001196413"/>
    </source>
</evidence>
<protein>
    <submittedName>
        <fullName evidence="1">Uncharacterized protein</fullName>
    </submittedName>
</protein>
<evidence type="ECO:0000313" key="1">
    <source>
        <dbReference type="EMBL" id="KAJ1356471.1"/>
    </source>
</evidence>
<proteinExistence type="predicted"/>
<keyword evidence="2" id="KW-1185">Reference proteome</keyword>
<name>A0AAD5QRN5_PARTN</name>
<sequence length="73" mass="8439">MVHDRLYDRLCVTKNCMISPKVDVPANLTASRLLAELHITTLLTLYRHCCYKLSQAHALDVLRKSPTWQTRTN</sequence>
<dbReference type="EMBL" id="JAHQIW010002826">
    <property type="protein sequence ID" value="KAJ1356471.1"/>
    <property type="molecule type" value="Genomic_DNA"/>
</dbReference>
<organism evidence="1 2">
    <name type="scientific">Parelaphostrongylus tenuis</name>
    <name type="common">Meningeal worm</name>
    <dbReference type="NCBI Taxonomy" id="148309"/>
    <lineage>
        <taxon>Eukaryota</taxon>
        <taxon>Metazoa</taxon>
        <taxon>Ecdysozoa</taxon>
        <taxon>Nematoda</taxon>
        <taxon>Chromadorea</taxon>
        <taxon>Rhabditida</taxon>
        <taxon>Rhabditina</taxon>
        <taxon>Rhabditomorpha</taxon>
        <taxon>Strongyloidea</taxon>
        <taxon>Metastrongylidae</taxon>
        <taxon>Parelaphostrongylus</taxon>
    </lineage>
</organism>
<accession>A0AAD5QRN5</accession>